<dbReference type="OMA" id="NQPHQER"/>
<dbReference type="EMBL" id="CM002293">
    <property type="protein sequence ID" value="ESW18109.1"/>
    <property type="molecule type" value="Genomic_DNA"/>
</dbReference>
<dbReference type="OrthoDB" id="1710287at2759"/>
<evidence type="ECO:0000313" key="2">
    <source>
        <dbReference type="EMBL" id="ESW18109.1"/>
    </source>
</evidence>
<dbReference type="Proteomes" id="UP000000226">
    <property type="component" value="Chromosome 6"/>
</dbReference>
<evidence type="ECO:0000313" key="3">
    <source>
        <dbReference type="Proteomes" id="UP000000226"/>
    </source>
</evidence>
<feature type="region of interest" description="Disordered" evidence="1">
    <location>
        <begin position="30"/>
        <end position="74"/>
    </location>
</feature>
<protein>
    <submittedName>
        <fullName evidence="2">Uncharacterized protein</fullName>
    </submittedName>
</protein>
<name>V7BJB5_PHAVU</name>
<sequence length="74" mass="7893">MSRHRRQASQVLPPEIFTAADDLTNFIDLKQVGGDQGEPNKTTTTNHQDGEKNSVATPSPATACKKPPPPGKPA</sequence>
<dbReference type="AlphaFoldDB" id="V7BJB5"/>
<feature type="compositionally biased region" description="Low complexity" evidence="1">
    <location>
        <begin position="56"/>
        <end position="65"/>
    </location>
</feature>
<gene>
    <name evidence="2" type="ORF">PHAVU_006G013700g</name>
</gene>
<evidence type="ECO:0000256" key="1">
    <source>
        <dbReference type="SAM" id="MobiDB-lite"/>
    </source>
</evidence>
<organism evidence="2 3">
    <name type="scientific">Phaseolus vulgaris</name>
    <name type="common">Kidney bean</name>
    <name type="synonym">French bean</name>
    <dbReference type="NCBI Taxonomy" id="3885"/>
    <lineage>
        <taxon>Eukaryota</taxon>
        <taxon>Viridiplantae</taxon>
        <taxon>Streptophyta</taxon>
        <taxon>Embryophyta</taxon>
        <taxon>Tracheophyta</taxon>
        <taxon>Spermatophyta</taxon>
        <taxon>Magnoliopsida</taxon>
        <taxon>eudicotyledons</taxon>
        <taxon>Gunneridae</taxon>
        <taxon>Pentapetalae</taxon>
        <taxon>rosids</taxon>
        <taxon>fabids</taxon>
        <taxon>Fabales</taxon>
        <taxon>Fabaceae</taxon>
        <taxon>Papilionoideae</taxon>
        <taxon>50 kb inversion clade</taxon>
        <taxon>NPAAA clade</taxon>
        <taxon>indigoferoid/millettioid clade</taxon>
        <taxon>Phaseoleae</taxon>
        <taxon>Phaseolus</taxon>
    </lineage>
</organism>
<keyword evidence="3" id="KW-1185">Reference proteome</keyword>
<reference evidence="3" key="1">
    <citation type="journal article" date="2014" name="Nat. Genet.">
        <title>A reference genome for common bean and genome-wide analysis of dual domestications.</title>
        <authorList>
            <person name="Schmutz J."/>
            <person name="McClean P.E."/>
            <person name="Mamidi S."/>
            <person name="Wu G.A."/>
            <person name="Cannon S.B."/>
            <person name="Grimwood J."/>
            <person name="Jenkins J."/>
            <person name="Shu S."/>
            <person name="Song Q."/>
            <person name="Chavarro C."/>
            <person name="Torres-Torres M."/>
            <person name="Geffroy V."/>
            <person name="Moghaddam S.M."/>
            <person name="Gao D."/>
            <person name="Abernathy B."/>
            <person name="Barry K."/>
            <person name="Blair M."/>
            <person name="Brick M.A."/>
            <person name="Chovatia M."/>
            <person name="Gepts P."/>
            <person name="Goodstein D.M."/>
            <person name="Gonzales M."/>
            <person name="Hellsten U."/>
            <person name="Hyten D.L."/>
            <person name="Jia G."/>
            <person name="Kelly J.D."/>
            <person name="Kudrna D."/>
            <person name="Lee R."/>
            <person name="Richard M.M."/>
            <person name="Miklas P.N."/>
            <person name="Osorno J.M."/>
            <person name="Rodrigues J."/>
            <person name="Thareau V."/>
            <person name="Urrea C.A."/>
            <person name="Wang M."/>
            <person name="Yu Y."/>
            <person name="Zhang M."/>
            <person name="Wing R.A."/>
            <person name="Cregan P.B."/>
            <person name="Rokhsar D.S."/>
            <person name="Jackson S.A."/>
        </authorList>
    </citation>
    <scope>NUCLEOTIDE SEQUENCE [LARGE SCALE GENOMIC DNA]</scope>
    <source>
        <strain evidence="3">cv. G19833</strain>
    </source>
</reference>
<dbReference type="PhylomeDB" id="V7BJB5"/>
<accession>V7BJB5</accession>
<proteinExistence type="predicted"/>
<dbReference type="Gramene" id="ESW18109">
    <property type="protein sequence ID" value="ESW18109"/>
    <property type="gene ID" value="PHAVU_006G013700g"/>
</dbReference>